<keyword evidence="5" id="KW-0378">Hydrolase</keyword>
<dbReference type="InterPro" id="IPR027417">
    <property type="entry name" value="P-loop_NTPase"/>
</dbReference>
<evidence type="ECO:0000256" key="1">
    <source>
        <dbReference type="ARBA" id="ARBA00022723"/>
    </source>
</evidence>
<dbReference type="Proteomes" id="UP000032232">
    <property type="component" value="Unassembled WGS sequence"/>
</dbReference>
<evidence type="ECO:0000256" key="9">
    <source>
        <dbReference type="ARBA" id="ARBA00023125"/>
    </source>
</evidence>
<sequence length="462" mass="48425">MRADQNGNMAKPVTQFACTECGTIHKKWTGRCDGCGAWNTIQEEVPLSAGPSKQSLGTAKGRRVALTDLATQEAPPPRTLSGIAEFDRVLGGGLVPASATLVGGDPGIGKSTLLLQAAASFARAGRSTVYISGEEATAQVRMRAQRLGLADSAVRLAAETNLRDILTTLEAERPDLCIVDSVQTMWVDTVDSAPGSVAQVRACAHELTRFAKRFGTAVILVGHVTKEGQIAGPRVVEHMVDTVLYFEGERGHQFRILRAVKNRFGPADEIGVFEMTGAGLSEVANPSALFLGDRERPAPGSVVFAGIEGTRPLLVEIQALVAPSQLAQPRRAVVGWDGARLSMILAVLEARSGITFAGLDVYLNVAGGIRVQEPAADLAVACALLSAREDQGIPPDTVVFGELSLSGALRPVSQAENRLKEAAKLGFTAAMAPEGCKTGDGVISLRTLPDVATLVGEVFGAG</sequence>
<evidence type="ECO:0000256" key="13">
    <source>
        <dbReference type="RuleBase" id="RU003555"/>
    </source>
</evidence>
<dbReference type="Pfam" id="PF13481">
    <property type="entry name" value="AAA_25"/>
    <property type="match status" value="1"/>
</dbReference>
<keyword evidence="9 11" id="KW-0238">DNA-binding</keyword>
<name>A0A0D1D892_9RHOB</name>
<dbReference type="PROSITE" id="PS50162">
    <property type="entry name" value="RECA_2"/>
    <property type="match status" value="1"/>
</dbReference>
<dbReference type="InterPro" id="IPR020588">
    <property type="entry name" value="RecA_ATP-bd"/>
</dbReference>
<dbReference type="PANTHER" id="PTHR32472">
    <property type="entry name" value="DNA REPAIR PROTEIN RADA"/>
    <property type="match status" value="1"/>
</dbReference>
<dbReference type="NCBIfam" id="TIGR00416">
    <property type="entry name" value="sms"/>
    <property type="match status" value="1"/>
</dbReference>
<dbReference type="GO" id="GO:0005829">
    <property type="term" value="C:cytosol"/>
    <property type="evidence" value="ECO:0007669"/>
    <property type="project" value="TreeGrafter"/>
</dbReference>
<dbReference type="EMBL" id="JYFE01000040">
    <property type="protein sequence ID" value="KIT16148.1"/>
    <property type="molecule type" value="Genomic_DNA"/>
</dbReference>
<feature type="domain" description="RecA family profile 1" evidence="14">
    <location>
        <begin position="75"/>
        <end position="224"/>
    </location>
</feature>
<evidence type="ECO:0000256" key="4">
    <source>
        <dbReference type="ARBA" id="ARBA00022771"/>
    </source>
</evidence>
<evidence type="ECO:0000256" key="10">
    <source>
        <dbReference type="ARBA" id="ARBA00023204"/>
    </source>
</evidence>
<reference evidence="15 16" key="1">
    <citation type="submission" date="2015-02" db="EMBL/GenBank/DDBJ databases">
        <title>Genome Sequence of Jannaschia aquimarina DSM28248, a member of the Roseobacter clade.</title>
        <authorList>
            <person name="Voget S."/>
            <person name="Daniel R."/>
        </authorList>
    </citation>
    <scope>NUCLEOTIDE SEQUENCE [LARGE SCALE GENOMIC DNA]</scope>
    <source>
        <strain evidence="15 16">GSW-M26</strain>
    </source>
</reference>
<evidence type="ECO:0000256" key="7">
    <source>
        <dbReference type="ARBA" id="ARBA00022840"/>
    </source>
</evidence>
<keyword evidence="7 11" id="KW-0067">ATP-binding</keyword>
<proteinExistence type="inferred from homology"/>
<comment type="function">
    <text evidence="11">Plays a role in repairing double-strand DNA breaks, probably involving stabilizing or processing branched DNA or blocked replication forks.</text>
</comment>
<keyword evidence="10 11" id="KW-0234">DNA repair</keyword>
<evidence type="ECO:0000256" key="2">
    <source>
        <dbReference type="ARBA" id="ARBA00022741"/>
    </source>
</evidence>
<keyword evidence="6 13" id="KW-0862">Zinc</keyword>
<comment type="function">
    <text evidence="13">DNA-dependent ATPase involved in processing of recombination intermediates, plays a role in repairing DNA breaks. Stimulates the branch migration of RecA-mediated strand transfer reactions, allowing the 3' invading strand to extend heteroduplex DNA faster. Binds ssDNA in the presence of ADP but not other nucleotides, has ATPase activity that is stimulated by ssDNA and various branched DNA structures, but inhibited by SSB. Does not have RecA's homology-searching function.</text>
</comment>
<accession>A0A0D1D892</accession>
<evidence type="ECO:0000256" key="6">
    <source>
        <dbReference type="ARBA" id="ARBA00022833"/>
    </source>
</evidence>
<dbReference type="STRING" id="935700.jaqu_21100"/>
<dbReference type="GO" id="GO:0140664">
    <property type="term" value="F:ATP-dependent DNA damage sensor activity"/>
    <property type="evidence" value="ECO:0007669"/>
    <property type="project" value="InterPro"/>
</dbReference>
<dbReference type="InterPro" id="IPR003593">
    <property type="entry name" value="AAA+_ATPase"/>
</dbReference>
<keyword evidence="8 11" id="KW-0346">Stress response</keyword>
<dbReference type="InterPro" id="IPR014721">
    <property type="entry name" value="Ribsml_uS5_D2-typ_fold_subgr"/>
</dbReference>
<dbReference type="Pfam" id="PF18073">
    <property type="entry name" value="Zn_ribbon_LapB"/>
    <property type="match status" value="1"/>
</dbReference>
<evidence type="ECO:0000256" key="3">
    <source>
        <dbReference type="ARBA" id="ARBA00022763"/>
    </source>
</evidence>
<dbReference type="PATRIC" id="fig|935700.4.peg.2176"/>
<keyword evidence="3 11" id="KW-0227">DNA damage</keyword>
<organism evidence="15 16">
    <name type="scientific">Jannaschia aquimarina</name>
    <dbReference type="NCBI Taxonomy" id="935700"/>
    <lineage>
        <taxon>Bacteria</taxon>
        <taxon>Pseudomonadati</taxon>
        <taxon>Pseudomonadota</taxon>
        <taxon>Alphaproteobacteria</taxon>
        <taxon>Rhodobacterales</taxon>
        <taxon>Roseobacteraceae</taxon>
        <taxon>Jannaschia</taxon>
    </lineage>
</organism>
<dbReference type="AlphaFoldDB" id="A0A0D1D892"/>
<dbReference type="InterPro" id="IPR041166">
    <property type="entry name" value="Rubredoxin_2"/>
</dbReference>
<comment type="domain">
    <text evidence="11">The middle region has homology to RecA with ATPase motifs including the RadA KNRFG motif, while the C-terminus is homologous to Lon protease.</text>
</comment>
<evidence type="ECO:0000256" key="11">
    <source>
        <dbReference type="HAMAP-Rule" id="MF_01498"/>
    </source>
</evidence>
<protein>
    <recommendedName>
        <fullName evidence="11 12">DNA repair protein RadA</fullName>
    </recommendedName>
</protein>
<dbReference type="PRINTS" id="PR01874">
    <property type="entry name" value="DNAREPAIRADA"/>
</dbReference>
<comment type="caution">
    <text evidence="15">The sequence shown here is derived from an EMBL/GenBank/DDBJ whole genome shotgun (WGS) entry which is preliminary data.</text>
</comment>
<keyword evidence="4 13" id="KW-0863">Zinc-finger</keyword>
<dbReference type="GO" id="GO:0005524">
    <property type="term" value="F:ATP binding"/>
    <property type="evidence" value="ECO:0007669"/>
    <property type="project" value="UniProtKB-UniRule"/>
</dbReference>
<dbReference type="FunFam" id="3.40.50.300:FF:000050">
    <property type="entry name" value="DNA repair protein RadA"/>
    <property type="match status" value="1"/>
</dbReference>
<feature type="region of interest" description="Lon-protease-like" evidence="11">
    <location>
        <begin position="360"/>
        <end position="462"/>
    </location>
</feature>
<evidence type="ECO:0000313" key="15">
    <source>
        <dbReference type="EMBL" id="KIT16148.1"/>
    </source>
</evidence>
<dbReference type="SUPFAM" id="SSF54211">
    <property type="entry name" value="Ribosomal protein S5 domain 2-like"/>
    <property type="match status" value="1"/>
</dbReference>
<dbReference type="GO" id="GO:0016787">
    <property type="term" value="F:hydrolase activity"/>
    <property type="evidence" value="ECO:0007669"/>
    <property type="project" value="UniProtKB-KW"/>
</dbReference>
<dbReference type="Gene3D" id="3.30.230.10">
    <property type="match status" value="1"/>
</dbReference>
<evidence type="ECO:0000313" key="16">
    <source>
        <dbReference type="Proteomes" id="UP000032232"/>
    </source>
</evidence>
<dbReference type="GO" id="GO:0003684">
    <property type="term" value="F:damaged DNA binding"/>
    <property type="evidence" value="ECO:0007669"/>
    <property type="project" value="InterPro"/>
</dbReference>
<gene>
    <name evidence="11" type="primary">radA</name>
    <name evidence="15" type="ORF">jaqu_21100</name>
</gene>
<comment type="similarity">
    <text evidence="11 13">Belongs to the RecA family. RadA subfamily.</text>
</comment>
<dbReference type="Gene3D" id="3.40.50.300">
    <property type="entry name" value="P-loop containing nucleotide triphosphate hydrolases"/>
    <property type="match status" value="1"/>
</dbReference>
<keyword evidence="1 11" id="KW-0479">Metal-binding</keyword>
<dbReference type="Pfam" id="PF13541">
    <property type="entry name" value="ChlI"/>
    <property type="match status" value="1"/>
</dbReference>
<dbReference type="SMART" id="SM00382">
    <property type="entry name" value="AAA"/>
    <property type="match status" value="1"/>
</dbReference>
<dbReference type="HAMAP" id="MF_01498">
    <property type="entry name" value="RadA_bact"/>
    <property type="match status" value="1"/>
</dbReference>
<dbReference type="GO" id="GO:0000725">
    <property type="term" value="P:recombinational repair"/>
    <property type="evidence" value="ECO:0007669"/>
    <property type="project" value="UniProtKB-UniRule"/>
</dbReference>
<keyword evidence="2 11" id="KW-0547">Nucleotide-binding</keyword>
<feature type="short sequence motif" description="RadA KNRFG motif" evidence="11">
    <location>
        <begin position="261"/>
        <end position="265"/>
    </location>
</feature>
<dbReference type="CDD" id="cd01121">
    <property type="entry name" value="RadA_SMS_N"/>
    <property type="match status" value="1"/>
</dbReference>
<evidence type="ECO:0000256" key="12">
    <source>
        <dbReference type="NCBIfam" id="TIGR00416"/>
    </source>
</evidence>
<feature type="binding site" evidence="11">
    <location>
        <begin position="104"/>
        <end position="111"/>
    </location>
    <ligand>
        <name>ATP</name>
        <dbReference type="ChEBI" id="CHEBI:30616"/>
    </ligand>
</feature>
<dbReference type="InterPro" id="IPR020568">
    <property type="entry name" value="Ribosomal_Su5_D2-typ_SF"/>
</dbReference>
<dbReference type="InterPro" id="IPR004504">
    <property type="entry name" value="DNA_repair_RadA"/>
</dbReference>
<evidence type="ECO:0000256" key="5">
    <source>
        <dbReference type="ARBA" id="ARBA00022801"/>
    </source>
</evidence>
<evidence type="ECO:0000259" key="14">
    <source>
        <dbReference type="PROSITE" id="PS50162"/>
    </source>
</evidence>
<keyword evidence="16" id="KW-1185">Reference proteome</keyword>
<dbReference type="SUPFAM" id="SSF52540">
    <property type="entry name" value="P-loop containing nucleoside triphosphate hydrolases"/>
    <property type="match status" value="1"/>
</dbReference>
<dbReference type="PANTHER" id="PTHR32472:SF10">
    <property type="entry name" value="DNA REPAIR PROTEIN RADA-LIKE PROTEIN"/>
    <property type="match status" value="1"/>
</dbReference>
<dbReference type="GO" id="GO:0008270">
    <property type="term" value="F:zinc ion binding"/>
    <property type="evidence" value="ECO:0007669"/>
    <property type="project" value="UniProtKB-KW"/>
</dbReference>
<evidence type="ECO:0000256" key="8">
    <source>
        <dbReference type="ARBA" id="ARBA00023016"/>
    </source>
</evidence>